<comment type="caution">
    <text evidence="8">The sequence shown here is derived from an EMBL/GenBank/DDBJ whole genome shotgun (WGS) entry which is preliminary data.</text>
</comment>
<keyword evidence="5" id="KW-0333">Golgi apparatus</keyword>
<evidence type="ECO:0000256" key="3">
    <source>
        <dbReference type="ARBA" id="ARBA00022989"/>
    </source>
</evidence>
<keyword evidence="2" id="KW-0812">Transmembrane</keyword>
<keyword evidence="5" id="KW-0813">Transport</keyword>
<dbReference type="InterPro" id="IPR039542">
    <property type="entry name" value="Erv_N"/>
</dbReference>
<dbReference type="EMBL" id="BACD03000066">
    <property type="protein sequence ID" value="GAO52349.1"/>
    <property type="molecule type" value="Genomic_DNA"/>
</dbReference>
<evidence type="ECO:0000256" key="4">
    <source>
        <dbReference type="ARBA" id="ARBA00023136"/>
    </source>
</evidence>
<keyword evidence="5" id="KW-0256">Endoplasmic reticulum</keyword>
<name>A0A0E9NR59_SAICN</name>
<evidence type="ECO:0000256" key="2">
    <source>
        <dbReference type="ARBA" id="ARBA00022692"/>
    </source>
</evidence>
<evidence type="ECO:0000259" key="7">
    <source>
        <dbReference type="Pfam" id="PF13850"/>
    </source>
</evidence>
<dbReference type="InterPro" id="IPR012936">
    <property type="entry name" value="Erv_C"/>
</dbReference>
<dbReference type="OMA" id="MTNHYLR"/>
<evidence type="ECO:0000313" key="8">
    <source>
        <dbReference type="EMBL" id="GAO52349.1"/>
    </source>
</evidence>
<accession>A0A0E9NR59</accession>
<dbReference type="GO" id="GO:0006890">
    <property type="term" value="P:retrograde vesicle-mediated transport, Golgi to endoplasmic reticulum"/>
    <property type="evidence" value="ECO:0007669"/>
    <property type="project" value="TreeGrafter"/>
</dbReference>
<reference evidence="8 9" key="2">
    <citation type="journal article" date="2014" name="J. Gen. Appl. Microbiol.">
        <title>The early diverging ascomycetous budding yeast Saitoella complicata has three histone deacetylases belonging to the Clr6, Hos2, and Rpd3 lineages.</title>
        <authorList>
            <person name="Nishida H."/>
            <person name="Matsumoto T."/>
            <person name="Kondo S."/>
            <person name="Hamamoto M."/>
            <person name="Yoshikawa H."/>
        </authorList>
    </citation>
    <scope>NUCLEOTIDE SEQUENCE [LARGE SCALE GENOMIC DNA]</scope>
    <source>
        <strain evidence="8 9">NRRL Y-17804</strain>
    </source>
</reference>
<dbReference type="Pfam" id="PF07970">
    <property type="entry name" value="COPIIcoated_ERV"/>
    <property type="match status" value="1"/>
</dbReference>
<dbReference type="AlphaFoldDB" id="A0A0E9NR59"/>
<gene>
    <name evidence="8" type="ORF">G7K_6427-t1</name>
</gene>
<feature type="domain" description="Endoplasmic reticulum vesicle transporter N-terminal" evidence="7">
    <location>
        <begin position="11"/>
        <end position="98"/>
    </location>
</feature>
<dbReference type="PANTHER" id="PTHR10984">
    <property type="entry name" value="ENDOPLASMIC RETICULUM-GOLGI INTERMEDIATE COMPARTMENT PROTEIN"/>
    <property type="match status" value="1"/>
</dbReference>
<dbReference type="GO" id="GO:0006888">
    <property type="term" value="P:endoplasmic reticulum to Golgi vesicle-mediated transport"/>
    <property type="evidence" value="ECO:0007669"/>
    <property type="project" value="UniProtKB-UniRule"/>
</dbReference>
<keyword evidence="4" id="KW-0472">Membrane</keyword>
<keyword evidence="9" id="KW-1185">Reference proteome</keyword>
<comment type="subcellular location">
    <subcellularLocation>
        <location evidence="5">Endoplasmic reticulum membrane</location>
        <topology evidence="5">Multi-pass membrane protein</topology>
    </subcellularLocation>
    <subcellularLocation>
        <location evidence="5">Endoplasmic reticulum-Golgi intermediate compartment membrane</location>
        <topology evidence="5">Multi-pass membrane protein</topology>
    </subcellularLocation>
    <subcellularLocation>
        <location evidence="5">Golgi apparatus membrane</location>
        <topology evidence="5">Multi-pass membrane protein</topology>
    </subcellularLocation>
    <subcellularLocation>
        <location evidence="1">Membrane</location>
    </subcellularLocation>
</comment>
<dbReference type="GO" id="GO:0000139">
    <property type="term" value="C:Golgi membrane"/>
    <property type="evidence" value="ECO:0007669"/>
    <property type="project" value="UniProtKB-SubCell"/>
</dbReference>
<keyword evidence="3" id="KW-1133">Transmembrane helix</keyword>
<dbReference type="RefSeq" id="XP_019023753.1">
    <property type="nucleotide sequence ID" value="XM_019171041.1"/>
</dbReference>
<dbReference type="GO" id="GO:0033116">
    <property type="term" value="C:endoplasmic reticulum-Golgi intermediate compartment membrane"/>
    <property type="evidence" value="ECO:0007669"/>
    <property type="project" value="UniProtKB-SubCell"/>
</dbReference>
<reference evidence="8 9" key="3">
    <citation type="journal article" date="2015" name="Genome Announc.">
        <title>Draft Genome Sequence of the Archiascomycetous Yeast Saitoella complicata.</title>
        <authorList>
            <person name="Yamauchi K."/>
            <person name="Kondo S."/>
            <person name="Hamamoto M."/>
            <person name="Takahashi Y."/>
            <person name="Ogura Y."/>
            <person name="Hayashi T."/>
            <person name="Nishida H."/>
        </authorList>
    </citation>
    <scope>NUCLEOTIDE SEQUENCE [LARGE SCALE GENOMIC DNA]</scope>
    <source>
        <strain evidence="8 9">NRRL Y-17804</strain>
    </source>
</reference>
<sequence length="358" mass="39314">MDDSWDVSKAVRTFDAFPKASHHYVTHSSRGGIMTIIWTLLTLYLAFHELSSWFDGQEEHQFSVAREIGDMMQINIDMTVAMPCDVIQVNVQSATGDRVLAQNALTLEGTTFDTSSAHLLTTTTPHSPPSLPSILRASKKHTFPSRKPIKNADACRIYGSLDVDKVQGDLHITAVGHGYQTQGPHQPQHLAHDKMNFSHVIDELSFGAFYPRLENPLDMTASVTEEHWQTFKYFLSIVPTTYISSLPPSHAITTNQYAVTSQSRPSPSSHSSGKPPGIFFQYDIEPLELTVRDKRAGLGSFLVRVAGILGGCFVCAEWGLKGVDVVLRGVLGRGRGRGVGEAGEGEGLLSPVEGKEYF</sequence>
<dbReference type="Pfam" id="PF13850">
    <property type="entry name" value="ERGIC_N"/>
    <property type="match status" value="1"/>
</dbReference>
<organism evidence="8 9">
    <name type="scientific">Saitoella complicata (strain BCRC 22490 / CBS 7301 / JCM 7358 / NBRC 10748 / NRRL Y-17804)</name>
    <dbReference type="NCBI Taxonomy" id="698492"/>
    <lineage>
        <taxon>Eukaryota</taxon>
        <taxon>Fungi</taxon>
        <taxon>Dikarya</taxon>
        <taxon>Ascomycota</taxon>
        <taxon>Taphrinomycotina</taxon>
        <taxon>Taphrinomycotina incertae sedis</taxon>
        <taxon>Saitoella</taxon>
    </lineage>
</organism>
<dbReference type="PANTHER" id="PTHR10984:SF81">
    <property type="entry name" value="ER-DERIVED VESICLES PROTEIN ERV41"/>
    <property type="match status" value="1"/>
</dbReference>
<keyword evidence="5" id="KW-0931">ER-Golgi transport</keyword>
<comment type="similarity">
    <text evidence="5">Belongs to the ERGIC family.</text>
</comment>
<feature type="domain" description="Endoplasmic reticulum vesicle transporter C-terminal" evidence="6">
    <location>
        <begin position="150"/>
        <end position="317"/>
    </location>
</feature>
<dbReference type="InterPro" id="IPR045888">
    <property type="entry name" value="Erv"/>
</dbReference>
<protein>
    <recommendedName>
        <fullName evidence="5">Endoplasmic reticulum-Golgi intermediate compartment protein</fullName>
    </recommendedName>
</protein>
<evidence type="ECO:0000256" key="5">
    <source>
        <dbReference type="RuleBase" id="RU369013"/>
    </source>
</evidence>
<reference evidence="8 9" key="1">
    <citation type="journal article" date="2011" name="J. Gen. Appl. Microbiol.">
        <title>Draft genome sequencing of the enigmatic yeast Saitoella complicata.</title>
        <authorList>
            <person name="Nishida H."/>
            <person name="Hamamoto M."/>
            <person name="Sugiyama J."/>
        </authorList>
    </citation>
    <scope>NUCLEOTIDE SEQUENCE [LARGE SCALE GENOMIC DNA]</scope>
    <source>
        <strain evidence="8 9">NRRL Y-17804</strain>
    </source>
</reference>
<dbReference type="Proteomes" id="UP000033140">
    <property type="component" value="Unassembled WGS sequence"/>
</dbReference>
<dbReference type="STRING" id="698492.A0A0E9NR59"/>
<proteinExistence type="inferred from homology"/>
<comment type="function">
    <text evidence="5">Plays a role in transport between endoplasmic reticulum and Golgi.</text>
</comment>
<dbReference type="GO" id="GO:0030134">
    <property type="term" value="C:COPII-coated ER to Golgi transport vesicle"/>
    <property type="evidence" value="ECO:0007669"/>
    <property type="project" value="TreeGrafter"/>
</dbReference>
<evidence type="ECO:0000256" key="1">
    <source>
        <dbReference type="ARBA" id="ARBA00004370"/>
    </source>
</evidence>
<evidence type="ECO:0000313" key="9">
    <source>
        <dbReference type="Proteomes" id="UP000033140"/>
    </source>
</evidence>
<dbReference type="GO" id="GO:0005789">
    <property type="term" value="C:endoplasmic reticulum membrane"/>
    <property type="evidence" value="ECO:0007669"/>
    <property type="project" value="UniProtKB-SubCell"/>
</dbReference>
<dbReference type="OrthoDB" id="5541786at2759"/>
<evidence type="ECO:0000259" key="6">
    <source>
        <dbReference type="Pfam" id="PF07970"/>
    </source>
</evidence>